<evidence type="ECO:0000313" key="3">
    <source>
        <dbReference type="Proteomes" id="UP000600918"/>
    </source>
</evidence>
<gene>
    <name evidence="2" type="ORF">H0235_016319</name>
</gene>
<feature type="region of interest" description="Disordered" evidence="1">
    <location>
        <begin position="1"/>
        <end position="22"/>
    </location>
</feature>
<dbReference type="AlphaFoldDB" id="A0A834K6P3"/>
<organism evidence="2 3">
    <name type="scientific">Vespula pensylvanica</name>
    <name type="common">Western yellow jacket</name>
    <name type="synonym">Wasp</name>
    <dbReference type="NCBI Taxonomy" id="30213"/>
    <lineage>
        <taxon>Eukaryota</taxon>
        <taxon>Metazoa</taxon>
        <taxon>Ecdysozoa</taxon>
        <taxon>Arthropoda</taxon>
        <taxon>Hexapoda</taxon>
        <taxon>Insecta</taxon>
        <taxon>Pterygota</taxon>
        <taxon>Neoptera</taxon>
        <taxon>Endopterygota</taxon>
        <taxon>Hymenoptera</taxon>
        <taxon>Apocrita</taxon>
        <taxon>Aculeata</taxon>
        <taxon>Vespoidea</taxon>
        <taxon>Vespidae</taxon>
        <taxon>Vespinae</taxon>
        <taxon>Vespula</taxon>
    </lineage>
</organism>
<protein>
    <submittedName>
        <fullName evidence="2">Uncharacterized protein</fullName>
    </submittedName>
</protein>
<proteinExistence type="predicted"/>
<sequence length="102" mass="12085">MVHSLENDHRVEENERDNEEKDFADYELLKLTDAYASQRHKKKREESGEHLAWNFNDSMETNYPVNPQRSPERKSYVDQPKEYQIVCISVVSFTKRKPGAEP</sequence>
<evidence type="ECO:0000313" key="2">
    <source>
        <dbReference type="EMBL" id="KAF7398311.1"/>
    </source>
</evidence>
<name>A0A834K6P3_VESPE</name>
<reference evidence="2" key="1">
    <citation type="journal article" date="2020" name="G3 (Bethesda)">
        <title>High-Quality Assemblies for Three Invasive Social Wasps from the &lt;i&gt;Vespula&lt;/i&gt; Genus.</title>
        <authorList>
            <person name="Harrop T.W.R."/>
            <person name="Guhlin J."/>
            <person name="McLaughlin G.M."/>
            <person name="Permina E."/>
            <person name="Stockwell P."/>
            <person name="Gilligan J."/>
            <person name="Le Lec M.F."/>
            <person name="Gruber M.A.M."/>
            <person name="Quinn O."/>
            <person name="Lovegrove M."/>
            <person name="Duncan E.J."/>
            <person name="Remnant E.J."/>
            <person name="Van Eeckhoven J."/>
            <person name="Graham B."/>
            <person name="Knapp R.A."/>
            <person name="Langford K.W."/>
            <person name="Kronenberg Z."/>
            <person name="Press M.O."/>
            <person name="Eacker S.M."/>
            <person name="Wilson-Rankin E.E."/>
            <person name="Purcell J."/>
            <person name="Lester P.J."/>
            <person name="Dearden P.K."/>
        </authorList>
    </citation>
    <scope>NUCLEOTIDE SEQUENCE</scope>
    <source>
        <strain evidence="2">Volc-1</strain>
    </source>
</reference>
<evidence type="ECO:0000256" key="1">
    <source>
        <dbReference type="SAM" id="MobiDB-lite"/>
    </source>
</evidence>
<feature type="compositionally biased region" description="Polar residues" evidence="1">
    <location>
        <begin position="55"/>
        <end position="69"/>
    </location>
</feature>
<dbReference type="EMBL" id="JACSDY010000019">
    <property type="protein sequence ID" value="KAF7398311.1"/>
    <property type="molecule type" value="Genomic_DNA"/>
</dbReference>
<accession>A0A834K6P3</accession>
<dbReference type="Proteomes" id="UP000600918">
    <property type="component" value="Unassembled WGS sequence"/>
</dbReference>
<feature type="region of interest" description="Disordered" evidence="1">
    <location>
        <begin position="38"/>
        <end position="78"/>
    </location>
</feature>
<comment type="caution">
    <text evidence="2">The sequence shown here is derived from an EMBL/GenBank/DDBJ whole genome shotgun (WGS) entry which is preliminary data.</text>
</comment>
<keyword evidence="3" id="KW-1185">Reference proteome</keyword>